<proteinExistence type="predicted"/>
<evidence type="ECO:0000313" key="4">
    <source>
        <dbReference type="WBParaSite" id="SCUD_0000148001-mRNA-1"/>
    </source>
</evidence>
<name>A0A183JFL3_9TREM</name>
<dbReference type="SUPFAM" id="SSF47923">
    <property type="entry name" value="Ypt/Rab-GAP domain of gyp1p"/>
    <property type="match status" value="1"/>
</dbReference>
<protein>
    <submittedName>
        <fullName evidence="2 4">Uncharacterized protein</fullName>
    </submittedName>
</protein>
<evidence type="ECO:0000313" key="2">
    <source>
        <dbReference type="EMBL" id="VDO67959.1"/>
    </source>
</evidence>
<keyword evidence="3" id="KW-1185">Reference proteome</keyword>
<gene>
    <name evidence="2" type="ORF">SCUD_LOCUS1481</name>
</gene>
<dbReference type="AlphaFoldDB" id="A0A183JFL3"/>
<dbReference type="EMBL" id="UZAK01001204">
    <property type="protein sequence ID" value="VDO67959.1"/>
    <property type="molecule type" value="Genomic_DNA"/>
</dbReference>
<accession>A0A183JFL3</accession>
<dbReference type="STRING" id="6186.A0A183JFL3"/>
<organism evidence="4">
    <name type="scientific">Schistosoma curassoni</name>
    <dbReference type="NCBI Taxonomy" id="6186"/>
    <lineage>
        <taxon>Eukaryota</taxon>
        <taxon>Metazoa</taxon>
        <taxon>Spiralia</taxon>
        <taxon>Lophotrochozoa</taxon>
        <taxon>Platyhelminthes</taxon>
        <taxon>Trematoda</taxon>
        <taxon>Digenea</taxon>
        <taxon>Strigeidida</taxon>
        <taxon>Schistosomatoidea</taxon>
        <taxon>Schistosomatidae</taxon>
        <taxon>Schistosoma</taxon>
    </lineage>
</organism>
<sequence length="399" mass="46584">MSDSLNGLMFIEDPPREVGKPPFQSNGAHELQDPDRTNGVWPYLLGVYNWTMSEEEKQTINEQLKVHYNEKIKEWTKIEKIIRDMEQNQTINTTLLSQMNNCQTTDNLTHNSSSLIECKENILKQFSHALDSVKKDVVRCDRNNCVYSKFVILYGAETWRTNAIIIKRVQVFINSCLHKILNIHWPDTVSNSLLWERTNQLPAEEEIRKRRWKWIGHTLLKSSNCITRQALTCNPEENEKEESQRPQYVGMCDIVAPLLALKLEHSIPSSIDTNNQSSLIINENSIELLNEIEISTYILFKYLMENHLKKLFAKETATYYMDQKFDHIKSLIQNSRWGLNSTSPSALPPHEKIEMNKILQWTNHEKSQNIRYVKCKSHLLALSMTLKTSELRLTFMDDL</sequence>
<dbReference type="WBParaSite" id="SCUD_0000148001-mRNA-1">
    <property type="protein sequence ID" value="SCUD_0000148001-mRNA-1"/>
    <property type="gene ID" value="SCUD_0000148001"/>
</dbReference>
<reference evidence="4" key="1">
    <citation type="submission" date="2016-06" db="UniProtKB">
        <authorList>
            <consortium name="WormBaseParasite"/>
        </authorList>
    </citation>
    <scope>IDENTIFICATION</scope>
</reference>
<evidence type="ECO:0000256" key="1">
    <source>
        <dbReference type="SAM" id="MobiDB-lite"/>
    </source>
</evidence>
<evidence type="ECO:0000313" key="3">
    <source>
        <dbReference type="Proteomes" id="UP000279833"/>
    </source>
</evidence>
<feature type="region of interest" description="Disordered" evidence="1">
    <location>
        <begin position="11"/>
        <end position="34"/>
    </location>
</feature>
<dbReference type="InterPro" id="IPR035969">
    <property type="entry name" value="Rab-GAP_TBC_sf"/>
</dbReference>
<reference evidence="2 3" key="2">
    <citation type="submission" date="2018-11" db="EMBL/GenBank/DDBJ databases">
        <authorList>
            <consortium name="Pathogen Informatics"/>
        </authorList>
    </citation>
    <scope>NUCLEOTIDE SEQUENCE [LARGE SCALE GENOMIC DNA]</scope>
    <source>
        <strain evidence="2">Dakar</strain>
        <strain evidence="3">Dakar, Senegal</strain>
    </source>
</reference>
<dbReference type="Proteomes" id="UP000279833">
    <property type="component" value="Unassembled WGS sequence"/>
</dbReference>